<keyword evidence="3" id="KW-1185">Reference proteome</keyword>
<proteinExistence type="predicted"/>
<gene>
    <name evidence="2" type="ORF">OHK93_006910</name>
</gene>
<feature type="domain" description="Heterokaryon incompatibility" evidence="1">
    <location>
        <begin position="38"/>
        <end position="94"/>
    </location>
</feature>
<dbReference type="AlphaFoldDB" id="A0AA43QNR6"/>
<comment type="caution">
    <text evidence="2">The sequence shown here is derived from an EMBL/GenBank/DDBJ whole genome shotgun (WGS) entry which is preliminary data.</text>
</comment>
<accession>A0AA43QNR6</accession>
<dbReference type="InterPro" id="IPR010730">
    <property type="entry name" value="HET"/>
</dbReference>
<dbReference type="Pfam" id="PF06985">
    <property type="entry name" value="HET"/>
    <property type="match status" value="1"/>
</dbReference>
<dbReference type="Proteomes" id="UP001161017">
    <property type="component" value="Unassembled WGS sequence"/>
</dbReference>
<evidence type="ECO:0000259" key="1">
    <source>
        <dbReference type="Pfam" id="PF06985"/>
    </source>
</evidence>
<evidence type="ECO:0000313" key="2">
    <source>
        <dbReference type="EMBL" id="MDI1487640.1"/>
    </source>
</evidence>
<dbReference type="InterPro" id="IPR052895">
    <property type="entry name" value="HetReg/Transcr_Mod"/>
</dbReference>
<protein>
    <recommendedName>
        <fullName evidence="1">Heterokaryon incompatibility domain-containing protein</fullName>
    </recommendedName>
</protein>
<name>A0AA43QNR6_9LECA</name>
<evidence type="ECO:0000313" key="3">
    <source>
        <dbReference type="Proteomes" id="UP001161017"/>
    </source>
</evidence>
<dbReference type="PANTHER" id="PTHR24148:SF73">
    <property type="entry name" value="HET DOMAIN PROTEIN (AFU_ORTHOLOGUE AFUA_8G01020)"/>
    <property type="match status" value="1"/>
</dbReference>
<dbReference type="EMBL" id="JAPUFD010000006">
    <property type="protein sequence ID" value="MDI1487640.1"/>
    <property type="molecule type" value="Genomic_DNA"/>
</dbReference>
<dbReference type="PANTHER" id="PTHR24148">
    <property type="entry name" value="ANKYRIN REPEAT DOMAIN-CONTAINING PROTEIN 39 HOMOLOG-RELATED"/>
    <property type="match status" value="1"/>
</dbReference>
<organism evidence="2 3">
    <name type="scientific">Ramalina farinacea</name>
    <dbReference type="NCBI Taxonomy" id="258253"/>
    <lineage>
        <taxon>Eukaryota</taxon>
        <taxon>Fungi</taxon>
        <taxon>Dikarya</taxon>
        <taxon>Ascomycota</taxon>
        <taxon>Pezizomycotina</taxon>
        <taxon>Lecanoromycetes</taxon>
        <taxon>OSLEUM clade</taxon>
        <taxon>Lecanoromycetidae</taxon>
        <taxon>Lecanorales</taxon>
        <taxon>Lecanorineae</taxon>
        <taxon>Ramalinaceae</taxon>
        <taxon>Ramalina</taxon>
    </lineage>
</organism>
<reference evidence="2" key="1">
    <citation type="journal article" date="2023" name="Genome Biol. Evol.">
        <title>First Whole Genome Sequence and Flow Cytometry Genome Size Data for the Lichen-Forming Fungus Ramalina farinacea (Ascomycota).</title>
        <authorList>
            <person name="Llewellyn T."/>
            <person name="Mian S."/>
            <person name="Hill R."/>
            <person name="Leitch I.J."/>
            <person name="Gaya E."/>
        </authorList>
    </citation>
    <scope>NUCLEOTIDE SEQUENCE</scope>
    <source>
        <strain evidence="2">LIQ254RAFAR</strain>
    </source>
</reference>
<sequence length="141" mass="15665">MSPQKGLICRPIHWFDAGDEPAIEVCNEEAGTRLSTVPPDVLSRAITYSKSRDINAIWIDQECINQNDPAEKEAAIQAMNQIYQGSDHPIAILEFCFETQAELDVFVSIADVQSFELDPIQIETLGGVLGALVSEQWFSRP</sequence>